<proteinExistence type="predicted"/>
<sequence>MWQYIEAGPTKCHRVLSFPSLNAARERGFMRRVASLQFISKKLELSEKVRAYVKIRYKDASKFIIWQECRLEGSEGKGNVQCEVFPHASPVRFPPREHVPRTTLNQAELDDYRSPYLPCTINSVARSDSEDSSSAESVLGMTRL</sequence>
<reference evidence="2 3" key="2">
    <citation type="submission" date="2018-11" db="EMBL/GenBank/DDBJ databases">
        <authorList>
            <consortium name="Pathogen Informatics"/>
        </authorList>
    </citation>
    <scope>NUCLEOTIDE SEQUENCE [LARGE SCALE GENOMIC DNA]</scope>
    <source>
        <strain evidence="2 3">MHpl1</strain>
    </source>
</reference>
<name>A0A0N4W9V9_HAEPC</name>
<evidence type="ECO:0000313" key="3">
    <source>
        <dbReference type="Proteomes" id="UP000268014"/>
    </source>
</evidence>
<gene>
    <name evidence="2" type="ORF">HPLM_LOCUS7106</name>
</gene>
<dbReference type="WBParaSite" id="HPLM_0000711401-mRNA-1">
    <property type="protein sequence ID" value="HPLM_0000711401-mRNA-1"/>
    <property type="gene ID" value="HPLM_0000711401"/>
</dbReference>
<accession>A0A0N4W9V9</accession>
<dbReference type="STRING" id="6290.A0A0N4W9V9"/>
<dbReference type="EMBL" id="UZAF01016601">
    <property type="protein sequence ID" value="VDO30946.1"/>
    <property type="molecule type" value="Genomic_DNA"/>
</dbReference>
<dbReference type="OrthoDB" id="5802207at2759"/>
<evidence type="ECO:0000313" key="4">
    <source>
        <dbReference type="WBParaSite" id="HPLM_0000711401-mRNA-1"/>
    </source>
</evidence>
<dbReference type="Proteomes" id="UP000268014">
    <property type="component" value="Unassembled WGS sequence"/>
</dbReference>
<feature type="region of interest" description="Disordered" evidence="1">
    <location>
        <begin position="125"/>
        <end position="144"/>
    </location>
</feature>
<keyword evidence="3" id="KW-1185">Reference proteome</keyword>
<evidence type="ECO:0000313" key="2">
    <source>
        <dbReference type="EMBL" id="VDO30946.1"/>
    </source>
</evidence>
<dbReference type="AlphaFoldDB" id="A0A0N4W9V9"/>
<evidence type="ECO:0000256" key="1">
    <source>
        <dbReference type="SAM" id="MobiDB-lite"/>
    </source>
</evidence>
<reference evidence="4" key="1">
    <citation type="submission" date="2017-02" db="UniProtKB">
        <authorList>
            <consortium name="WormBaseParasite"/>
        </authorList>
    </citation>
    <scope>IDENTIFICATION</scope>
</reference>
<dbReference type="OMA" id="YMPATIN"/>
<organism evidence="4">
    <name type="scientific">Haemonchus placei</name>
    <name type="common">Barber's pole worm</name>
    <dbReference type="NCBI Taxonomy" id="6290"/>
    <lineage>
        <taxon>Eukaryota</taxon>
        <taxon>Metazoa</taxon>
        <taxon>Ecdysozoa</taxon>
        <taxon>Nematoda</taxon>
        <taxon>Chromadorea</taxon>
        <taxon>Rhabditida</taxon>
        <taxon>Rhabditina</taxon>
        <taxon>Rhabditomorpha</taxon>
        <taxon>Strongyloidea</taxon>
        <taxon>Trichostrongylidae</taxon>
        <taxon>Haemonchus</taxon>
    </lineage>
</organism>
<protein>
    <submittedName>
        <fullName evidence="2 4">Uncharacterized protein</fullName>
    </submittedName>
</protein>